<accession>A0A4Q8L770</accession>
<dbReference type="AlphaFoldDB" id="A0A4Q8L770"/>
<comment type="caution">
    <text evidence="2">The sequence shown here is derived from an EMBL/GenBank/DDBJ whole genome shotgun (WGS) entry which is preliminary data.</text>
</comment>
<organism evidence="2 3">
    <name type="scientific">Pseudoxanthomonas winnipegensis</name>
    <dbReference type="NCBI Taxonomy" id="2480810"/>
    <lineage>
        <taxon>Bacteria</taxon>
        <taxon>Pseudomonadati</taxon>
        <taxon>Pseudomonadota</taxon>
        <taxon>Gammaproteobacteria</taxon>
        <taxon>Lysobacterales</taxon>
        <taxon>Lysobacteraceae</taxon>
        <taxon>Pseudoxanthomonas</taxon>
    </lineage>
</organism>
<evidence type="ECO:0000313" key="2">
    <source>
        <dbReference type="EMBL" id="TAA23799.1"/>
    </source>
</evidence>
<dbReference type="CDD" id="cd06587">
    <property type="entry name" value="VOC"/>
    <property type="match status" value="1"/>
</dbReference>
<dbReference type="EMBL" id="SHMC01000005">
    <property type="protein sequence ID" value="TAA23799.1"/>
    <property type="molecule type" value="Genomic_DNA"/>
</dbReference>
<dbReference type="Proteomes" id="UP000292627">
    <property type="component" value="Unassembled WGS sequence"/>
</dbReference>
<feature type="domain" description="VOC" evidence="1">
    <location>
        <begin position="1"/>
        <end position="122"/>
    </location>
</feature>
<reference evidence="2 3" key="1">
    <citation type="submission" date="2019-02" db="EMBL/GenBank/DDBJ databases">
        <title>WGS of Pseudoxanthomonas species novum from clinical isolates.</title>
        <authorList>
            <person name="Bernier A.-M."/>
            <person name="Bernard K."/>
            <person name="Vachon A."/>
        </authorList>
    </citation>
    <scope>NUCLEOTIDE SEQUENCE [LARGE SCALE GENOMIC DNA]</scope>
    <source>
        <strain evidence="2 3">NML171200</strain>
    </source>
</reference>
<name>A0A4Q8L770_9GAMM</name>
<dbReference type="PROSITE" id="PS51819">
    <property type="entry name" value="VOC"/>
    <property type="match status" value="1"/>
</dbReference>
<dbReference type="SUPFAM" id="SSF54593">
    <property type="entry name" value="Glyoxalase/Bleomycin resistance protein/Dihydroxybiphenyl dioxygenase"/>
    <property type="match status" value="1"/>
</dbReference>
<evidence type="ECO:0000259" key="1">
    <source>
        <dbReference type="PROSITE" id="PS51819"/>
    </source>
</evidence>
<sequence>MRLLINIDVPDLDRAQALYGAAFGLRPGRRLGEGALELLGAAVPIYLLQALAGTPAAADRPRDYARHWTPLHLDVVVDDLAEALARAEAAGLVREGQVRQADWGRIATLHDPFGHGWCLIQFSAQGYAAIAR</sequence>
<dbReference type="Pfam" id="PF18029">
    <property type="entry name" value="Glyoxalase_6"/>
    <property type="match status" value="1"/>
</dbReference>
<dbReference type="InterPro" id="IPR029068">
    <property type="entry name" value="Glyas_Bleomycin-R_OHBP_Dase"/>
</dbReference>
<dbReference type="RefSeq" id="WP_130552122.1">
    <property type="nucleotide sequence ID" value="NZ_SHMC01000005.1"/>
</dbReference>
<gene>
    <name evidence="2" type="ORF">EA660_14360</name>
</gene>
<protein>
    <submittedName>
        <fullName evidence="2">VOC family protein</fullName>
    </submittedName>
</protein>
<proteinExistence type="predicted"/>
<dbReference type="Gene3D" id="3.10.180.10">
    <property type="entry name" value="2,3-Dihydroxybiphenyl 1,2-Dioxygenase, domain 1"/>
    <property type="match status" value="1"/>
</dbReference>
<evidence type="ECO:0000313" key="3">
    <source>
        <dbReference type="Proteomes" id="UP000292627"/>
    </source>
</evidence>
<dbReference type="InterPro" id="IPR041581">
    <property type="entry name" value="Glyoxalase_6"/>
</dbReference>
<dbReference type="InterPro" id="IPR037523">
    <property type="entry name" value="VOC_core"/>
</dbReference>
<dbReference type="OrthoDB" id="5522469at2"/>